<evidence type="ECO:0000256" key="6">
    <source>
        <dbReference type="ARBA" id="ARBA00023157"/>
    </source>
</evidence>
<evidence type="ECO:0000313" key="10">
    <source>
        <dbReference type="Proteomes" id="UP001595851"/>
    </source>
</evidence>
<evidence type="ECO:0000259" key="8">
    <source>
        <dbReference type="Pfam" id="PF00720"/>
    </source>
</evidence>
<dbReference type="InterPro" id="IPR023549">
    <property type="entry name" value="Subtilisin_inhibitor"/>
</dbReference>
<evidence type="ECO:0000256" key="5">
    <source>
        <dbReference type="ARBA" id="ARBA00022900"/>
    </source>
</evidence>
<evidence type="ECO:0000256" key="7">
    <source>
        <dbReference type="SAM" id="SignalP"/>
    </source>
</evidence>
<feature type="chain" id="PRO_5047106559" evidence="7">
    <location>
        <begin position="27"/>
        <end position="125"/>
    </location>
</feature>
<comment type="subcellular location">
    <subcellularLocation>
        <location evidence="1">Secreted</location>
    </subcellularLocation>
</comment>
<keyword evidence="10" id="KW-1185">Reference proteome</keyword>
<dbReference type="Pfam" id="PF00720">
    <property type="entry name" value="SSI"/>
    <property type="match status" value="1"/>
</dbReference>
<evidence type="ECO:0000256" key="3">
    <source>
        <dbReference type="ARBA" id="ARBA00022525"/>
    </source>
</evidence>
<protein>
    <submittedName>
        <fullName evidence="9">SSI family serine proteinase inhibitor</fullName>
    </submittedName>
</protein>
<keyword evidence="6" id="KW-1015">Disulfide bond</keyword>
<feature type="signal peptide" evidence="7">
    <location>
        <begin position="1"/>
        <end position="26"/>
    </location>
</feature>
<dbReference type="PROSITE" id="PS00999">
    <property type="entry name" value="SSI"/>
    <property type="match status" value="1"/>
</dbReference>
<keyword evidence="7" id="KW-0732">Signal</keyword>
<dbReference type="InterPro" id="IPR036819">
    <property type="entry name" value="Subtilisin_inhibitor-like_sf"/>
</dbReference>
<accession>A0ABV8G4V1</accession>
<dbReference type="InterPro" id="IPR020054">
    <property type="entry name" value="Prot_inh_SSI_I16_CS"/>
</dbReference>
<feature type="domain" description="Subtilisin inhibitor" evidence="8">
    <location>
        <begin position="42"/>
        <end position="112"/>
    </location>
</feature>
<keyword evidence="4" id="KW-0646">Protease inhibitor</keyword>
<name>A0ABV8G4V1_9ACTN</name>
<reference evidence="10" key="1">
    <citation type="journal article" date="2019" name="Int. J. Syst. Evol. Microbiol.">
        <title>The Global Catalogue of Microorganisms (GCM) 10K type strain sequencing project: providing services to taxonomists for standard genome sequencing and annotation.</title>
        <authorList>
            <consortium name="The Broad Institute Genomics Platform"/>
            <consortium name="The Broad Institute Genome Sequencing Center for Infectious Disease"/>
            <person name="Wu L."/>
            <person name="Ma J."/>
        </authorList>
    </citation>
    <scope>NUCLEOTIDE SEQUENCE [LARGE SCALE GENOMIC DNA]</scope>
    <source>
        <strain evidence="10">TBRC 1276</strain>
    </source>
</reference>
<organism evidence="9 10">
    <name type="scientific">Nonomuraea purpurea</name>
    <dbReference type="NCBI Taxonomy" id="1849276"/>
    <lineage>
        <taxon>Bacteria</taxon>
        <taxon>Bacillati</taxon>
        <taxon>Actinomycetota</taxon>
        <taxon>Actinomycetes</taxon>
        <taxon>Streptosporangiales</taxon>
        <taxon>Streptosporangiaceae</taxon>
        <taxon>Nonomuraea</taxon>
    </lineage>
</organism>
<dbReference type="Proteomes" id="UP001595851">
    <property type="component" value="Unassembled WGS sequence"/>
</dbReference>
<dbReference type="RefSeq" id="WP_379527971.1">
    <property type="nucleotide sequence ID" value="NZ_JBHSBI010000005.1"/>
</dbReference>
<sequence>MPLIQRAVAVPAFAAALFVTAAPAHAEIGQLEITRYDVRSGEKQQWYLACDPDGGTHPDPVGACDRLRGSDADLERLRFGPAPCPKIYDPVEVEIVGYWNEEPRRFRHRYPNPCSVRYQAAPVVL</sequence>
<keyword evidence="5" id="KW-0722">Serine protease inhibitor</keyword>
<evidence type="ECO:0000313" key="9">
    <source>
        <dbReference type="EMBL" id="MFC4007869.1"/>
    </source>
</evidence>
<keyword evidence="3" id="KW-0964">Secreted</keyword>
<evidence type="ECO:0000256" key="2">
    <source>
        <dbReference type="ARBA" id="ARBA00010472"/>
    </source>
</evidence>
<gene>
    <name evidence="9" type="ORF">ACFOY2_11585</name>
</gene>
<dbReference type="EMBL" id="JBHSBI010000005">
    <property type="protein sequence ID" value="MFC4007869.1"/>
    <property type="molecule type" value="Genomic_DNA"/>
</dbReference>
<dbReference type="SUPFAM" id="SSF55399">
    <property type="entry name" value="Subtilisin inhibitor"/>
    <property type="match status" value="1"/>
</dbReference>
<comment type="caution">
    <text evidence="9">The sequence shown here is derived from an EMBL/GenBank/DDBJ whole genome shotgun (WGS) entry which is preliminary data.</text>
</comment>
<evidence type="ECO:0000256" key="4">
    <source>
        <dbReference type="ARBA" id="ARBA00022690"/>
    </source>
</evidence>
<evidence type="ECO:0000256" key="1">
    <source>
        <dbReference type="ARBA" id="ARBA00004613"/>
    </source>
</evidence>
<comment type="similarity">
    <text evidence="2">Belongs to the protease inhibitor I16 (SSI) family.</text>
</comment>
<dbReference type="Gene3D" id="3.30.350.10">
    <property type="entry name" value="Subtilisin inhibitor-like"/>
    <property type="match status" value="1"/>
</dbReference>
<proteinExistence type="inferred from homology"/>